<dbReference type="Proteomes" id="UP000011064">
    <property type="component" value="Unassembled WGS sequence"/>
</dbReference>
<dbReference type="VEuPathDB" id="FungiDB:GMDG_02527"/>
<organism evidence="2 3">
    <name type="scientific">Pseudogymnoascus destructans (strain ATCC MYA-4855 / 20631-21)</name>
    <name type="common">Bat white-nose syndrome fungus</name>
    <name type="synonym">Geomyces destructans</name>
    <dbReference type="NCBI Taxonomy" id="658429"/>
    <lineage>
        <taxon>Eukaryota</taxon>
        <taxon>Fungi</taxon>
        <taxon>Dikarya</taxon>
        <taxon>Ascomycota</taxon>
        <taxon>Pezizomycotina</taxon>
        <taxon>Leotiomycetes</taxon>
        <taxon>Thelebolales</taxon>
        <taxon>Thelebolaceae</taxon>
        <taxon>Pseudogymnoascus</taxon>
    </lineage>
</organism>
<reference evidence="3" key="1">
    <citation type="submission" date="2010-09" db="EMBL/GenBank/DDBJ databases">
        <title>The genome sequence of Geomyces destructans 20631-21.</title>
        <authorList>
            <consortium name="The Broad Institute Genome Sequencing Platform"/>
            <person name="Cuomo C.A."/>
            <person name="Blehert D.S."/>
            <person name="Lorch J.M."/>
            <person name="Young S.K."/>
            <person name="Zeng Q."/>
            <person name="Gargeya S."/>
            <person name="Fitzgerald M."/>
            <person name="Haas B."/>
            <person name="Abouelleil A."/>
            <person name="Alvarado L."/>
            <person name="Arachchi H.M."/>
            <person name="Berlin A."/>
            <person name="Brown A."/>
            <person name="Chapman S.B."/>
            <person name="Chen Z."/>
            <person name="Dunbar C."/>
            <person name="Freedman E."/>
            <person name="Gearin G."/>
            <person name="Gellesch M."/>
            <person name="Goldberg J."/>
            <person name="Griggs A."/>
            <person name="Gujja S."/>
            <person name="Heiman D."/>
            <person name="Howarth C."/>
            <person name="Larson L."/>
            <person name="Lui A."/>
            <person name="MacDonald P.J.P."/>
            <person name="Montmayeur A."/>
            <person name="Murphy C."/>
            <person name="Neiman D."/>
            <person name="Pearson M."/>
            <person name="Priest M."/>
            <person name="Roberts A."/>
            <person name="Saif S."/>
            <person name="Shea T."/>
            <person name="Shenoy N."/>
            <person name="Sisk P."/>
            <person name="Stolte C."/>
            <person name="Sykes S."/>
            <person name="Wortman J."/>
            <person name="Nusbaum C."/>
            <person name="Birren B."/>
        </authorList>
    </citation>
    <scope>NUCLEOTIDE SEQUENCE [LARGE SCALE GENOMIC DNA]</scope>
    <source>
        <strain evidence="3">ATCC MYA-4855 / 20631-21</strain>
    </source>
</reference>
<name>L8G2N5_PSED2</name>
<feature type="region of interest" description="Disordered" evidence="1">
    <location>
        <begin position="36"/>
        <end position="79"/>
    </location>
</feature>
<dbReference type="HOGENOM" id="CLU_2027742_0_0_1"/>
<evidence type="ECO:0000313" key="3">
    <source>
        <dbReference type="Proteomes" id="UP000011064"/>
    </source>
</evidence>
<protein>
    <submittedName>
        <fullName evidence="2">Uncharacterized protein</fullName>
    </submittedName>
</protein>
<dbReference type="InParanoid" id="L8G2N5"/>
<proteinExistence type="predicted"/>
<accession>L8G2N5</accession>
<keyword evidence="3" id="KW-1185">Reference proteome</keyword>
<dbReference type="AlphaFoldDB" id="L8G2N5"/>
<dbReference type="EMBL" id="GL573204">
    <property type="protein sequence ID" value="ELR07392.1"/>
    <property type="molecule type" value="Genomic_DNA"/>
</dbReference>
<gene>
    <name evidence="2" type="ORF">GMDG_02527</name>
</gene>
<evidence type="ECO:0000313" key="2">
    <source>
        <dbReference type="EMBL" id="ELR07392.1"/>
    </source>
</evidence>
<feature type="compositionally biased region" description="Basic and acidic residues" evidence="1">
    <location>
        <begin position="58"/>
        <end position="69"/>
    </location>
</feature>
<sequence length="122" mass="13824">MELFKVLVLDVEVPFHTKLYIRVLIAAYARSPLTPRLTLEDNAGGGDSDTTDVDSDVEDHPPEYYLHQEDDGDSDDEIQDYRDSTLRLISGSRVYPVYTDKIGLSSQSNSLGIYWRSHLTTK</sequence>
<evidence type="ECO:0000256" key="1">
    <source>
        <dbReference type="SAM" id="MobiDB-lite"/>
    </source>
</evidence>